<accession>A0A9D4DHL7</accession>
<evidence type="ECO:0000259" key="15">
    <source>
        <dbReference type="Pfam" id="PF02770"/>
    </source>
</evidence>
<dbReference type="InterPro" id="IPR012258">
    <property type="entry name" value="Acyl-CoA_oxidase"/>
</dbReference>
<dbReference type="Proteomes" id="UP000828390">
    <property type="component" value="Unassembled WGS sequence"/>
</dbReference>
<dbReference type="PANTHER" id="PTHR10909:SF250">
    <property type="entry name" value="PEROXISOMAL ACYL-COENZYME A OXIDASE 1"/>
    <property type="match status" value="1"/>
</dbReference>
<evidence type="ECO:0000256" key="13">
    <source>
        <dbReference type="PIRSR" id="PIRSR000168-2"/>
    </source>
</evidence>
<comment type="caution">
    <text evidence="18">The sequence shown here is derived from an EMBL/GenBank/DDBJ whole genome shotgun (WGS) entry which is preliminary data.</text>
</comment>
<dbReference type="PIRSF" id="PIRSF000168">
    <property type="entry name" value="Acyl-CoA_oxidase"/>
    <property type="match status" value="1"/>
</dbReference>
<evidence type="ECO:0000256" key="8">
    <source>
        <dbReference type="ARBA" id="ARBA00023002"/>
    </source>
</evidence>
<feature type="domain" description="Acyl-CoA oxidase/dehydrogenase middle" evidence="15">
    <location>
        <begin position="164"/>
        <end position="273"/>
    </location>
</feature>
<organism evidence="18 19">
    <name type="scientific">Dreissena polymorpha</name>
    <name type="common">Zebra mussel</name>
    <name type="synonym">Mytilus polymorpha</name>
    <dbReference type="NCBI Taxonomy" id="45954"/>
    <lineage>
        <taxon>Eukaryota</taxon>
        <taxon>Metazoa</taxon>
        <taxon>Spiralia</taxon>
        <taxon>Lophotrochozoa</taxon>
        <taxon>Mollusca</taxon>
        <taxon>Bivalvia</taxon>
        <taxon>Autobranchia</taxon>
        <taxon>Heteroconchia</taxon>
        <taxon>Euheterodonta</taxon>
        <taxon>Imparidentia</taxon>
        <taxon>Neoheterodontei</taxon>
        <taxon>Myida</taxon>
        <taxon>Dreissenoidea</taxon>
        <taxon>Dreissenidae</taxon>
        <taxon>Dreissena</taxon>
    </lineage>
</organism>
<name>A0A9D4DHL7_DREPO</name>
<dbReference type="FunFam" id="1.10.540.10:FF:000006">
    <property type="entry name" value="Acyl-coenzyme A oxidase"/>
    <property type="match status" value="1"/>
</dbReference>
<evidence type="ECO:0000256" key="2">
    <source>
        <dbReference type="ARBA" id="ARBA00004275"/>
    </source>
</evidence>
<dbReference type="InterPro" id="IPR046373">
    <property type="entry name" value="Acyl-CoA_Oxase/DH_mid-dom_sf"/>
</dbReference>
<dbReference type="GO" id="GO:0005504">
    <property type="term" value="F:fatty acid binding"/>
    <property type="evidence" value="ECO:0007669"/>
    <property type="project" value="TreeGrafter"/>
</dbReference>
<keyword evidence="7" id="KW-0276">Fatty acid metabolism</keyword>
<dbReference type="InterPro" id="IPR055060">
    <property type="entry name" value="ACOX_C_alpha1"/>
</dbReference>
<feature type="binding site" evidence="13">
    <location>
        <position position="167"/>
    </location>
    <ligand>
        <name>FAD</name>
        <dbReference type="ChEBI" id="CHEBI:57692"/>
    </ligand>
</feature>
<keyword evidence="5 11" id="KW-0285">Flavoprotein</keyword>
<dbReference type="GO" id="GO:0071949">
    <property type="term" value="F:FAD binding"/>
    <property type="evidence" value="ECO:0007669"/>
    <property type="project" value="InterPro"/>
</dbReference>
<protein>
    <recommendedName>
        <fullName evidence="11">Acyl-coenzyme A oxidase</fullName>
    </recommendedName>
</protein>
<feature type="binding site" evidence="13">
    <location>
        <position position="206"/>
    </location>
    <ligand>
        <name>FAD</name>
        <dbReference type="ChEBI" id="CHEBI:57692"/>
    </ligand>
</feature>
<dbReference type="Pfam" id="PF22924">
    <property type="entry name" value="ACOX_C_alpha1"/>
    <property type="match status" value="1"/>
</dbReference>
<keyword evidence="6 11" id="KW-0274">FAD</keyword>
<dbReference type="Gene3D" id="1.10.540.10">
    <property type="entry name" value="Acyl-CoA dehydrogenase/oxidase, N-terminal domain"/>
    <property type="match status" value="1"/>
</dbReference>
<evidence type="ECO:0000259" key="14">
    <source>
        <dbReference type="Pfam" id="PF01756"/>
    </source>
</evidence>
<gene>
    <name evidence="18" type="ORF">DPMN_183113</name>
</gene>
<evidence type="ECO:0000259" key="17">
    <source>
        <dbReference type="Pfam" id="PF22924"/>
    </source>
</evidence>
<dbReference type="PANTHER" id="PTHR10909">
    <property type="entry name" value="ELECTRON TRANSPORT OXIDOREDUCTASE"/>
    <property type="match status" value="1"/>
</dbReference>
<evidence type="ECO:0000259" key="16">
    <source>
        <dbReference type="Pfam" id="PF14749"/>
    </source>
</evidence>
<feature type="domain" description="Acyl-coenzyme A oxidase N-terminal" evidence="16">
    <location>
        <begin position="42"/>
        <end position="161"/>
    </location>
</feature>
<sequence>MHYNKQRVNQSSKQAWVDNNLFLNMASVNKDLVKERKSATFDKELLTEILYNGKEGVKRRRYLQNIAIQDPYLKSLTPWWNRDRETHYDIALKKAVYLNQLMEKMNITAPIDMFILREAAACQENNPLGLHQVMFIPTIEKQGTKEQIEKFLPPARAMKYIGTYAQTELGHGTFIRGLETTATYDPKTEEFIINSPTLTSMKYWPGSLGKTSNHVILMAQLHSQGKNHGIHAFVVQIRSLEDHRPLPGITVGDIGNKLGYEGMDNGFLMFNNVRVPRDAMLMRYSRVERDGTYVPPKNAKIAYGSMVFIRAMIVGDMGRSLAQASVIAIRYSAVRRQTEIRPGGEEPQVIDYQTQQEKLFPLLAASYAYIFMGYHMAVEYFRVTAEIERGNMEEMQSLHALAAGLKALSSDLASSGVDRLRVSCGGHGYSLASGLPKIFTNITPAMTYEGENTVMYLQCARYLIKMYAQVASGQQLSGFISYLSNKPRPHSGVNEALKLEDLIELYEHAASRLIQGVAMKMQSLMKSGKPEEVARNMCSVQMVQASKVREVIPWKL</sequence>
<dbReference type="GO" id="GO:0003997">
    <property type="term" value="F:acyl-CoA oxidase activity"/>
    <property type="evidence" value="ECO:0007669"/>
    <property type="project" value="InterPro"/>
</dbReference>
<proteinExistence type="inferred from homology"/>
<dbReference type="Gene3D" id="2.40.110.10">
    <property type="entry name" value="Butyryl-CoA Dehydrogenase, subunit A, domain 2"/>
    <property type="match status" value="1"/>
</dbReference>
<dbReference type="GO" id="GO:0055088">
    <property type="term" value="P:lipid homeostasis"/>
    <property type="evidence" value="ECO:0007669"/>
    <property type="project" value="TreeGrafter"/>
</dbReference>
<dbReference type="FunFam" id="1.20.140.10:FF:000005">
    <property type="entry name" value="Acyl-coenzyme A oxidase"/>
    <property type="match status" value="1"/>
</dbReference>
<reference evidence="18" key="2">
    <citation type="submission" date="2020-11" db="EMBL/GenBank/DDBJ databases">
        <authorList>
            <person name="McCartney M.A."/>
            <person name="Auch B."/>
            <person name="Kono T."/>
            <person name="Mallez S."/>
            <person name="Becker A."/>
            <person name="Gohl D.M."/>
            <person name="Silverstein K.A.T."/>
            <person name="Koren S."/>
            <person name="Bechman K.B."/>
            <person name="Herman A."/>
            <person name="Abrahante J.E."/>
            <person name="Garbe J."/>
        </authorList>
    </citation>
    <scope>NUCLEOTIDE SEQUENCE</scope>
    <source>
        <strain evidence="18">Duluth1</strain>
        <tissue evidence="18">Whole animal</tissue>
    </source>
</reference>
<evidence type="ECO:0000256" key="9">
    <source>
        <dbReference type="ARBA" id="ARBA00023098"/>
    </source>
</evidence>
<feature type="domain" description="Acyl-CoA oxidase C-terminal" evidence="14">
    <location>
        <begin position="499"/>
        <end position="548"/>
    </location>
</feature>
<dbReference type="SUPFAM" id="SSF56645">
    <property type="entry name" value="Acyl-CoA dehydrogenase NM domain-like"/>
    <property type="match status" value="1"/>
</dbReference>
<dbReference type="Gene3D" id="1.20.140.10">
    <property type="entry name" value="Butyryl-CoA Dehydrogenase, subunit A, domain 3"/>
    <property type="match status" value="2"/>
</dbReference>
<evidence type="ECO:0000256" key="10">
    <source>
        <dbReference type="ARBA" id="ARBA00023140"/>
    </source>
</evidence>
<dbReference type="InterPro" id="IPR009100">
    <property type="entry name" value="AcylCoA_DH/oxidase_NM_dom_sf"/>
</dbReference>
<keyword evidence="19" id="KW-1185">Reference proteome</keyword>
<evidence type="ECO:0000256" key="7">
    <source>
        <dbReference type="ARBA" id="ARBA00022832"/>
    </source>
</evidence>
<dbReference type="Pfam" id="PF14749">
    <property type="entry name" value="Acyl-CoA_ox_N"/>
    <property type="match status" value="1"/>
</dbReference>
<evidence type="ECO:0000313" key="19">
    <source>
        <dbReference type="Proteomes" id="UP000828390"/>
    </source>
</evidence>
<dbReference type="InterPro" id="IPR002655">
    <property type="entry name" value="Acyl-CoA_oxidase_C"/>
</dbReference>
<dbReference type="GO" id="GO:0005777">
    <property type="term" value="C:peroxisome"/>
    <property type="evidence" value="ECO:0007669"/>
    <property type="project" value="UniProtKB-SubCell"/>
</dbReference>
<evidence type="ECO:0000256" key="1">
    <source>
        <dbReference type="ARBA" id="ARBA00001974"/>
    </source>
</evidence>
<dbReference type="AlphaFoldDB" id="A0A9D4DHL7"/>
<evidence type="ECO:0000313" key="18">
    <source>
        <dbReference type="EMBL" id="KAH3748665.1"/>
    </source>
</evidence>
<dbReference type="SUPFAM" id="SSF47203">
    <property type="entry name" value="Acyl-CoA dehydrogenase C-terminal domain-like"/>
    <property type="match status" value="2"/>
</dbReference>
<reference evidence="18" key="1">
    <citation type="journal article" date="2019" name="bioRxiv">
        <title>The Genome of the Zebra Mussel, Dreissena polymorpha: A Resource for Invasive Species Research.</title>
        <authorList>
            <person name="McCartney M.A."/>
            <person name="Auch B."/>
            <person name="Kono T."/>
            <person name="Mallez S."/>
            <person name="Zhang Y."/>
            <person name="Obille A."/>
            <person name="Becker A."/>
            <person name="Abrahante J.E."/>
            <person name="Garbe J."/>
            <person name="Badalamenti J.P."/>
            <person name="Herman A."/>
            <person name="Mangelson H."/>
            <person name="Liachko I."/>
            <person name="Sullivan S."/>
            <person name="Sone E.D."/>
            <person name="Koren S."/>
            <person name="Silverstein K.A.T."/>
            <person name="Beckman K.B."/>
            <person name="Gohl D.M."/>
        </authorList>
    </citation>
    <scope>NUCLEOTIDE SEQUENCE</scope>
    <source>
        <strain evidence="18">Duluth1</strain>
        <tissue evidence="18">Whole animal</tissue>
    </source>
</reference>
<dbReference type="InterPro" id="IPR037069">
    <property type="entry name" value="AcylCoA_DH/ox_N_sf"/>
</dbReference>
<dbReference type="Pfam" id="PF02770">
    <property type="entry name" value="Acyl-CoA_dh_M"/>
    <property type="match status" value="1"/>
</dbReference>
<comment type="subcellular location">
    <subcellularLocation>
        <location evidence="2">Peroxisome</location>
    </subcellularLocation>
</comment>
<comment type="similarity">
    <text evidence="4 11">Belongs to the acyl-CoA oxidase family.</text>
</comment>
<evidence type="ECO:0000256" key="11">
    <source>
        <dbReference type="PIRNR" id="PIRNR000168"/>
    </source>
</evidence>
<evidence type="ECO:0000256" key="4">
    <source>
        <dbReference type="ARBA" id="ARBA00006288"/>
    </source>
</evidence>
<comment type="cofactor">
    <cofactor evidence="1">
        <name>FAD</name>
        <dbReference type="ChEBI" id="CHEBI:57692"/>
    </cofactor>
</comment>
<evidence type="ECO:0000256" key="6">
    <source>
        <dbReference type="ARBA" id="ARBA00022827"/>
    </source>
</evidence>
<dbReference type="InterPro" id="IPR006091">
    <property type="entry name" value="Acyl-CoA_Oxase/DH_mid-dom"/>
</dbReference>
<dbReference type="InterPro" id="IPR036250">
    <property type="entry name" value="AcylCo_DH-like_C"/>
</dbReference>
<evidence type="ECO:0000256" key="3">
    <source>
        <dbReference type="ARBA" id="ARBA00004846"/>
    </source>
</evidence>
<keyword evidence="9" id="KW-0443">Lipid metabolism</keyword>
<keyword evidence="10" id="KW-0576">Peroxisome</keyword>
<feature type="domain" description="Acyl-CoA oxidase C-alpha1" evidence="17">
    <location>
        <begin position="303"/>
        <end position="464"/>
    </location>
</feature>
<dbReference type="InterPro" id="IPR029320">
    <property type="entry name" value="Acyl-CoA_ox_N"/>
</dbReference>
<feature type="active site" description="Proton acceptor" evidence="12">
    <location>
        <position position="449"/>
    </location>
</feature>
<evidence type="ECO:0000256" key="5">
    <source>
        <dbReference type="ARBA" id="ARBA00022630"/>
    </source>
</evidence>
<dbReference type="FunFam" id="2.40.110.10:FF:000003">
    <property type="entry name" value="Acyl-coenzyme A oxidase"/>
    <property type="match status" value="1"/>
</dbReference>
<dbReference type="GO" id="GO:0033540">
    <property type="term" value="P:fatty acid beta-oxidation using acyl-CoA oxidase"/>
    <property type="evidence" value="ECO:0007669"/>
    <property type="project" value="TreeGrafter"/>
</dbReference>
<evidence type="ECO:0000256" key="12">
    <source>
        <dbReference type="PIRSR" id="PIRSR000168-1"/>
    </source>
</evidence>
<dbReference type="Pfam" id="PF01756">
    <property type="entry name" value="ACOX"/>
    <property type="match status" value="1"/>
</dbReference>
<comment type="pathway">
    <text evidence="3">Lipid metabolism; peroxisomal fatty acid beta-oxidation.</text>
</comment>
<dbReference type="EMBL" id="JAIWYP010000010">
    <property type="protein sequence ID" value="KAH3748665.1"/>
    <property type="molecule type" value="Genomic_DNA"/>
</dbReference>
<keyword evidence="8" id="KW-0560">Oxidoreductase</keyword>